<dbReference type="EMBL" id="JABSTQ010010139">
    <property type="protein sequence ID" value="KAG0423162.1"/>
    <property type="molecule type" value="Genomic_DNA"/>
</dbReference>
<proteinExistence type="predicted"/>
<comment type="caution">
    <text evidence="1">The sequence shown here is derived from an EMBL/GenBank/DDBJ whole genome shotgun (WGS) entry which is preliminary data.</text>
</comment>
<protein>
    <submittedName>
        <fullName evidence="1">Uncharacterized protein</fullName>
    </submittedName>
</protein>
<name>A0AC60PQD2_IXOPE</name>
<feature type="non-terminal residue" evidence="1">
    <location>
        <position position="397"/>
    </location>
</feature>
<feature type="non-terminal residue" evidence="1">
    <location>
        <position position="1"/>
    </location>
</feature>
<evidence type="ECO:0000313" key="1">
    <source>
        <dbReference type="EMBL" id="KAG0423162.1"/>
    </source>
</evidence>
<organism evidence="1 2">
    <name type="scientific">Ixodes persulcatus</name>
    <name type="common">Taiga tick</name>
    <dbReference type="NCBI Taxonomy" id="34615"/>
    <lineage>
        <taxon>Eukaryota</taxon>
        <taxon>Metazoa</taxon>
        <taxon>Ecdysozoa</taxon>
        <taxon>Arthropoda</taxon>
        <taxon>Chelicerata</taxon>
        <taxon>Arachnida</taxon>
        <taxon>Acari</taxon>
        <taxon>Parasitiformes</taxon>
        <taxon>Ixodida</taxon>
        <taxon>Ixodoidea</taxon>
        <taxon>Ixodidae</taxon>
        <taxon>Ixodinae</taxon>
        <taxon>Ixodes</taxon>
    </lineage>
</organism>
<keyword evidence="2" id="KW-1185">Reference proteome</keyword>
<gene>
    <name evidence="1" type="ORF">HPB47_001051</name>
</gene>
<reference evidence="1 2" key="1">
    <citation type="journal article" date="2020" name="Cell">
        <title>Large-Scale Comparative Analyses of Tick Genomes Elucidate Their Genetic Diversity and Vector Capacities.</title>
        <authorList>
            <consortium name="Tick Genome and Microbiome Consortium (TIGMIC)"/>
            <person name="Jia N."/>
            <person name="Wang J."/>
            <person name="Shi W."/>
            <person name="Du L."/>
            <person name="Sun Y."/>
            <person name="Zhan W."/>
            <person name="Jiang J.F."/>
            <person name="Wang Q."/>
            <person name="Zhang B."/>
            <person name="Ji P."/>
            <person name="Bell-Sakyi L."/>
            <person name="Cui X.M."/>
            <person name="Yuan T.T."/>
            <person name="Jiang B.G."/>
            <person name="Yang W.F."/>
            <person name="Lam T.T."/>
            <person name="Chang Q.C."/>
            <person name="Ding S.J."/>
            <person name="Wang X.J."/>
            <person name="Zhu J.G."/>
            <person name="Ruan X.D."/>
            <person name="Zhao L."/>
            <person name="Wei J.T."/>
            <person name="Ye R.Z."/>
            <person name="Que T.C."/>
            <person name="Du C.H."/>
            <person name="Zhou Y.H."/>
            <person name="Cheng J.X."/>
            <person name="Dai P.F."/>
            <person name="Guo W.B."/>
            <person name="Han X.H."/>
            <person name="Huang E.J."/>
            <person name="Li L.F."/>
            <person name="Wei W."/>
            <person name="Gao Y.C."/>
            <person name="Liu J.Z."/>
            <person name="Shao H.Z."/>
            <person name="Wang X."/>
            <person name="Wang C.C."/>
            <person name="Yang T.C."/>
            <person name="Huo Q.B."/>
            <person name="Li W."/>
            <person name="Chen H.Y."/>
            <person name="Chen S.E."/>
            <person name="Zhou L.G."/>
            <person name="Ni X.B."/>
            <person name="Tian J.H."/>
            <person name="Sheng Y."/>
            <person name="Liu T."/>
            <person name="Pan Y.S."/>
            <person name="Xia L.Y."/>
            <person name="Li J."/>
            <person name="Zhao F."/>
            <person name="Cao W.C."/>
        </authorList>
    </citation>
    <scope>NUCLEOTIDE SEQUENCE [LARGE SCALE GENOMIC DNA]</scope>
    <source>
        <strain evidence="1">Iper-2018</strain>
    </source>
</reference>
<sequence>ASSAPMAPSATPRWPPHSAFPWRCPIAADLEEDCSQSPTMRGLTIGVPGQMRALKALLKVTRSRIPWSGLFDEAIKLAEDGFVVREHLAAAIYRNKDILTKEPFRNIYANVEGEHLKAGDTLRQPTLAQTLRDMAKSAEQGDFFYKGKMARDMVADIRQEGSLMTEDDMAAYIVRTVTPLRFPLGNGHVLWSPSPPAGGALVGIVLGVLSKFLDGERLPDNVNTTHRLVEALKFAFGRRGDLGDTPSSELEKALQDPHLLEGIAANITEQPVQDVRHYGEHFWSRMDKGTAQLGIMAANGDAVVMATSLNSERATSVRSFGARVLSKRTGVLFNDVLNDFDLPNVKNQYGLPSSTANQLEPNKRPLSSLAPSLVLRNKKVVVGVSASGGGYIVSSIA</sequence>
<dbReference type="Proteomes" id="UP000805193">
    <property type="component" value="Unassembled WGS sequence"/>
</dbReference>
<evidence type="ECO:0000313" key="2">
    <source>
        <dbReference type="Proteomes" id="UP000805193"/>
    </source>
</evidence>
<accession>A0AC60PQD2</accession>